<dbReference type="InterPro" id="IPR033459">
    <property type="entry name" value="AveC-like"/>
</dbReference>
<feature type="transmembrane region" description="Helical" evidence="1">
    <location>
        <begin position="160"/>
        <end position="183"/>
    </location>
</feature>
<feature type="transmembrane region" description="Helical" evidence="1">
    <location>
        <begin position="285"/>
        <end position="316"/>
    </location>
</feature>
<accession>A0ABV6TE03</accession>
<feature type="transmembrane region" description="Helical" evidence="1">
    <location>
        <begin position="105"/>
        <end position="124"/>
    </location>
</feature>
<feature type="transmembrane region" description="Helical" evidence="1">
    <location>
        <begin position="235"/>
        <end position="254"/>
    </location>
</feature>
<feature type="transmembrane region" description="Helical" evidence="1">
    <location>
        <begin position="195"/>
        <end position="223"/>
    </location>
</feature>
<keyword evidence="1" id="KW-0472">Membrane</keyword>
<keyword evidence="4" id="KW-1185">Reference proteome</keyword>
<dbReference type="Proteomes" id="UP001589887">
    <property type="component" value="Unassembled WGS sequence"/>
</dbReference>
<feature type="transmembrane region" description="Helical" evidence="1">
    <location>
        <begin position="72"/>
        <end position="93"/>
    </location>
</feature>
<organism evidence="3 4">
    <name type="scientific">Streptomyces noboritoensis</name>
    <dbReference type="NCBI Taxonomy" id="67337"/>
    <lineage>
        <taxon>Bacteria</taxon>
        <taxon>Bacillati</taxon>
        <taxon>Actinomycetota</taxon>
        <taxon>Actinomycetes</taxon>
        <taxon>Kitasatosporales</taxon>
        <taxon>Streptomycetaceae</taxon>
        <taxon>Streptomyces</taxon>
    </lineage>
</organism>
<comment type="caution">
    <text evidence="3">The sequence shown here is derived from an EMBL/GenBank/DDBJ whole genome shotgun (WGS) entry which is preliminary data.</text>
</comment>
<evidence type="ECO:0000256" key="1">
    <source>
        <dbReference type="SAM" id="Phobius"/>
    </source>
</evidence>
<dbReference type="EMBL" id="JBHMQV010000008">
    <property type="protein sequence ID" value="MFC0843653.1"/>
    <property type="molecule type" value="Genomic_DNA"/>
</dbReference>
<evidence type="ECO:0000313" key="2">
    <source>
        <dbReference type="EMBL" id="MFC0842148.1"/>
    </source>
</evidence>
<protein>
    <submittedName>
        <fullName evidence="3">Spirocyclase AveC family protein</fullName>
    </submittedName>
</protein>
<keyword evidence="1" id="KW-0812">Transmembrane</keyword>
<reference evidence="3 4" key="1">
    <citation type="submission" date="2024-09" db="EMBL/GenBank/DDBJ databases">
        <authorList>
            <person name="Sun Q."/>
            <person name="Mori K."/>
        </authorList>
    </citation>
    <scope>NUCLEOTIDE SEQUENCE [LARGE SCALE GENOMIC DNA]</scope>
    <source>
        <strain evidence="3 4">JCM 4557</strain>
    </source>
</reference>
<evidence type="ECO:0000313" key="4">
    <source>
        <dbReference type="Proteomes" id="UP001589887"/>
    </source>
</evidence>
<dbReference type="Pfam" id="PF17198">
    <property type="entry name" value="AveC_like"/>
    <property type="match status" value="1"/>
</dbReference>
<dbReference type="EMBL" id="JBHMQV010000001">
    <property type="protein sequence ID" value="MFC0842148.1"/>
    <property type="molecule type" value="Genomic_DNA"/>
</dbReference>
<proteinExistence type="predicted"/>
<feature type="transmembrane region" description="Helical" evidence="1">
    <location>
        <begin position="29"/>
        <end position="52"/>
    </location>
</feature>
<evidence type="ECO:0000313" key="3">
    <source>
        <dbReference type="EMBL" id="MFC0843653.1"/>
    </source>
</evidence>
<dbReference type="RefSeq" id="WP_394316043.1">
    <property type="nucleotide sequence ID" value="NZ_JBHMQV010000001.1"/>
</dbReference>
<sequence length="325" mass="34977">MTTAPSGRTSGTATEDTAPAARQQLRTPVAAWAVIGTLFLTAEAVVMSRWAITGARWFPSGAYGLSPAGKLTVGAFQALSIAGALFSIAWPLWLCKQRRSLTIEAMLLVGYLSAFWLMPVVNYSGQVASYSKYLIATTDWGPFLPGWHGPNPDTHPVPLFVGWFALAEAMLWVLPTVWGLETAIRRWPNLSRPRLVLAGLSAAMAAELALEPVMVFSGGYIYASAVPSLTLFAGHWYQIPVYATVIASLVYGLIPGLMCHYDHHHPQGAPILRGLQTLPRRARPWVAALSVVGMAQLCFLGLTVSYAVIAALGGVVTPDLPAHLR</sequence>
<keyword evidence="1" id="KW-1133">Transmembrane helix</keyword>
<name>A0ABV6TE03_9ACTN</name>
<gene>
    <name evidence="2" type="ORF">ACFH04_00065</name>
    <name evidence="3" type="ORF">ACFH04_07910</name>
</gene>